<accession>A0A0P8Y549</accession>
<feature type="compositionally biased region" description="Basic and acidic residues" evidence="7">
    <location>
        <begin position="139"/>
        <end position="151"/>
    </location>
</feature>
<dbReference type="EMBL" id="CH902619">
    <property type="protein sequence ID" value="KPU76672.1"/>
    <property type="molecule type" value="Genomic_DNA"/>
</dbReference>
<dbReference type="InterPro" id="IPR028002">
    <property type="entry name" value="Myb_DNA-bind_5"/>
</dbReference>
<evidence type="ECO:0000256" key="5">
    <source>
        <dbReference type="ARBA" id="ARBA00023163"/>
    </source>
</evidence>
<reference evidence="9 10" key="1">
    <citation type="journal article" date="2007" name="Nature">
        <title>Evolution of genes and genomes on the Drosophila phylogeny.</title>
        <authorList>
            <consortium name="Drosophila 12 Genomes Consortium"/>
            <person name="Clark A.G."/>
            <person name="Eisen M.B."/>
            <person name="Smith D.R."/>
            <person name="Bergman C.M."/>
            <person name="Oliver B."/>
            <person name="Markow T.A."/>
            <person name="Kaufman T.C."/>
            <person name="Kellis M."/>
            <person name="Gelbart W."/>
            <person name="Iyer V.N."/>
            <person name="Pollard D.A."/>
            <person name="Sackton T.B."/>
            <person name="Larracuente A.M."/>
            <person name="Singh N.D."/>
            <person name="Abad J.P."/>
            <person name="Abt D.N."/>
            <person name="Adryan B."/>
            <person name="Aguade M."/>
            <person name="Akashi H."/>
            <person name="Anderson W.W."/>
            <person name="Aquadro C.F."/>
            <person name="Ardell D.H."/>
            <person name="Arguello R."/>
            <person name="Artieri C.G."/>
            <person name="Barbash D.A."/>
            <person name="Barker D."/>
            <person name="Barsanti P."/>
            <person name="Batterham P."/>
            <person name="Batzoglou S."/>
            <person name="Begun D."/>
            <person name="Bhutkar A."/>
            <person name="Blanco E."/>
            <person name="Bosak S.A."/>
            <person name="Bradley R.K."/>
            <person name="Brand A.D."/>
            <person name="Brent M.R."/>
            <person name="Brooks A.N."/>
            <person name="Brown R.H."/>
            <person name="Butlin R.K."/>
            <person name="Caggese C."/>
            <person name="Calvi B.R."/>
            <person name="Bernardo de Carvalho A."/>
            <person name="Caspi A."/>
            <person name="Castrezana S."/>
            <person name="Celniker S.E."/>
            <person name="Chang J.L."/>
            <person name="Chapple C."/>
            <person name="Chatterji S."/>
            <person name="Chinwalla A."/>
            <person name="Civetta A."/>
            <person name="Clifton S.W."/>
            <person name="Comeron J.M."/>
            <person name="Costello J.C."/>
            <person name="Coyne J.A."/>
            <person name="Daub J."/>
            <person name="David R.G."/>
            <person name="Delcher A.L."/>
            <person name="Delehaunty K."/>
            <person name="Do C.B."/>
            <person name="Ebling H."/>
            <person name="Edwards K."/>
            <person name="Eickbush T."/>
            <person name="Evans J.D."/>
            <person name="Filipski A."/>
            <person name="Findeiss S."/>
            <person name="Freyhult E."/>
            <person name="Fulton L."/>
            <person name="Fulton R."/>
            <person name="Garcia A.C."/>
            <person name="Gardiner A."/>
            <person name="Garfield D.A."/>
            <person name="Garvin B.E."/>
            <person name="Gibson G."/>
            <person name="Gilbert D."/>
            <person name="Gnerre S."/>
            <person name="Godfrey J."/>
            <person name="Good R."/>
            <person name="Gotea V."/>
            <person name="Gravely B."/>
            <person name="Greenberg A.J."/>
            <person name="Griffiths-Jones S."/>
            <person name="Gross S."/>
            <person name="Guigo R."/>
            <person name="Gustafson E.A."/>
            <person name="Haerty W."/>
            <person name="Hahn M.W."/>
            <person name="Halligan D.L."/>
            <person name="Halpern A.L."/>
            <person name="Halter G.M."/>
            <person name="Han M.V."/>
            <person name="Heger A."/>
            <person name="Hillier L."/>
            <person name="Hinrichs A.S."/>
            <person name="Holmes I."/>
            <person name="Hoskins R.A."/>
            <person name="Hubisz M.J."/>
            <person name="Hultmark D."/>
            <person name="Huntley M.A."/>
            <person name="Jaffe D.B."/>
            <person name="Jagadeeshan S."/>
            <person name="Jeck W.R."/>
            <person name="Johnson J."/>
            <person name="Jones C.D."/>
            <person name="Jordan W.C."/>
            <person name="Karpen G.H."/>
            <person name="Kataoka E."/>
            <person name="Keightley P.D."/>
            <person name="Kheradpour P."/>
            <person name="Kirkness E.F."/>
            <person name="Koerich L.B."/>
            <person name="Kristiansen K."/>
            <person name="Kudrna D."/>
            <person name="Kulathinal R.J."/>
            <person name="Kumar S."/>
            <person name="Kwok R."/>
            <person name="Lander E."/>
            <person name="Langley C.H."/>
            <person name="Lapoint R."/>
            <person name="Lazzaro B.P."/>
            <person name="Lee S.J."/>
            <person name="Levesque L."/>
            <person name="Li R."/>
            <person name="Lin C.F."/>
            <person name="Lin M.F."/>
            <person name="Lindblad-Toh K."/>
            <person name="Llopart A."/>
            <person name="Long M."/>
            <person name="Low L."/>
            <person name="Lozovsky E."/>
            <person name="Lu J."/>
            <person name="Luo M."/>
            <person name="Machado C.A."/>
            <person name="Makalowski W."/>
            <person name="Marzo M."/>
            <person name="Matsuda M."/>
            <person name="Matzkin L."/>
            <person name="McAllister B."/>
            <person name="McBride C.S."/>
            <person name="McKernan B."/>
            <person name="McKernan K."/>
            <person name="Mendez-Lago M."/>
            <person name="Minx P."/>
            <person name="Mollenhauer M.U."/>
            <person name="Montooth K."/>
            <person name="Mount S.M."/>
            <person name="Mu X."/>
            <person name="Myers E."/>
            <person name="Negre B."/>
            <person name="Newfeld S."/>
            <person name="Nielsen R."/>
            <person name="Noor M.A."/>
            <person name="O'Grady P."/>
            <person name="Pachter L."/>
            <person name="Papaceit M."/>
            <person name="Parisi M.J."/>
            <person name="Parisi M."/>
            <person name="Parts L."/>
            <person name="Pedersen J.S."/>
            <person name="Pesole G."/>
            <person name="Phillippy A.M."/>
            <person name="Ponting C.P."/>
            <person name="Pop M."/>
            <person name="Porcelli D."/>
            <person name="Powell J.R."/>
            <person name="Prohaska S."/>
            <person name="Pruitt K."/>
            <person name="Puig M."/>
            <person name="Quesneville H."/>
            <person name="Ram K.R."/>
            <person name="Rand D."/>
            <person name="Rasmussen M.D."/>
            <person name="Reed L.K."/>
            <person name="Reenan R."/>
            <person name="Reily A."/>
            <person name="Remington K.A."/>
            <person name="Rieger T.T."/>
            <person name="Ritchie M.G."/>
            <person name="Robin C."/>
            <person name="Rogers Y.H."/>
            <person name="Rohde C."/>
            <person name="Rozas J."/>
            <person name="Rubenfield M.J."/>
            <person name="Ruiz A."/>
            <person name="Russo S."/>
            <person name="Salzberg S.L."/>
            <person name="Sanchez-Gracia A."/>
            <person name="Saranga D.J."/>
            <person name="Sato H."/>
            <person name="Schaeffer S.W."/>
            <person name="Schatz M.C."/>
            <person name="Schlenke T."/>
            <person name="Schwartz R."/>
            <person name="Segarra C."/>
            <person name="Singh R.S."/>
            <person name="Sirot L."/>
            <person name="Sirota M."/>
            <person name="Sisneros N.B."/>
            <person name="Smith C.D."/>
            <person name="Smith T.F."/>
            <person name="Spieth J."/>
            <person name="Stage D.E."/>
            <person name="Stark A."/>
            <person name="Stephan W."/>
            <person name="Strausberg R.L."/>
            <person name="Strempel S."/>
            <person name="Sturgill D."/>
            <person name="Sutton G."/>
            <person name="Sutton G.G."/>
            <person name="Tao W."/>
            <person name="Teichmann S."/>
            <person name="Tobari Y.N."/>
            <person name="Tomimura Y."/>
            <person name="Tsolas J.M."/>
            <person name="Valente V.L."/>
            <person name="Venter E."/>
            <person name="Venter J.C."/>
            <person name="Vicario S."/>
            <person name="Vieira F.G."/>
            <person name="Vilella A.J."/>
            <person name="Villasante A."/>
            <person name="Walenz B."/>
            <person name="Wang J."/>
            <person name="Wasserman M."/>
            <person name="Watts T."/>
            <person name="Wilson D."/>
            <person name="Wilson R.K."/>
            <person name="Wing R.A."/>
            <person name="Wolfner M.F."/>
            <person name="Wong A."/>
            <person name="Wong G.K."/>
            <person name="Wu C.I."/>
            <person name="Wu G."/>
            <person name="Yamamoto D."/>
            <person name="Yang H.P."/>
            <person name="Yang S.P."/>
            <person name="Yorke J.A."/>
            <person name="Yoshida K."/>
            <person name="Zdobnov E."/>
            <person name="Zhang P."/>
            <person name="Zhang Y."/>
            <person name="Zimin A.V."/>
            <person name="Baldwin J."/>
            <person name="Abdouelleil A."/>
            <person name="Abdulkadir J."/>
            <person name="Abebe A."/>
            <person name="Abera B."/>
            <person name="Abreu J."/>
            <person name="Acer S.C."/>
            <person name="Aftuck L."/>
            <person name="Alexander A."/>
            <person name="An P."/>
            <person name="Anderson E."/>
            <person name="Anderson S."/>
            <person name="Arachi H."/>
            <person name="Azer M."/>
            <person name="Bachantsang P."/>
            <person name="Barry A."/>
            <person name="Bayul T."/>
            <person name="Berlin A."/>
            <person name="Bessette D."/>
            <person name="Bloom T."/>
            <person name="Blye J."/>
            <person name="Boguslavskiy L."/>
            <person name="Bonnet C."/>
            <person name="Boukhgalter B."/>
            <person name="Bourzgui I."/>
            <person name="Brown A."/>
            <person name="Cahill P."/>
            <person name="Channer S."/>
            <person name="Cheshatsang Y."/>
            <person name="Chuda L."/>
            <person name="Citroen M."/>
            <person name="Collymore A."/>
            <person name="Cooke P."/>
            <person name="Costello M."/>
            <person name="D'Aco K."/>
            <person name="Daza R."/>
            <person name="De Haan G."/>
            <person name="DeGray S."/>
            <person name="DeMaso C."/>
            <person name="Dhargay N."/>
            <person name="Dooley K."/>
            <person name="Dooley E."/>
            <person name="Doricent M."/>
            <person name="Dorje P."/>
            <person name="Dorjee K."/>
            <person name="Dupes A."/>
            <person name="Elong R."/>
            <person name="Falk J."/>
            <person name="Farina A."/>
            <person name="Faro S."/>
            <person name="Ferguson D."/>
            <person name="Fisher S."/>
            <person name="Foley C.D."/>
            <person name="Franke A."/>
            <person name="Friedrich D."/>
            <person name="Gadbois L."/>
            <person name="Gearin G."/>
            <person name="Gearin C.R."/>
            <person name="Giannoukos G."/>
            <person name="Goode T."/>
            <person name="Graham J."/>
            <person name="Grandbois E."/>
            <person name="Grewal S."/>
            <person name="Gyaltsen K."/>
            <person name="Hafez N."/>
            <person name="Hagos B."/>
            <person name="Hall J."/>
            <person name="Henson C."/>
            <person name="Hollinger A."/>
            <person name="Honan T."/>
            <person name="Huard M.D."/>
            <person name="Hughes L."/>
            <person name="Hurhula B."/>
            <person name="Husby M.E."/>
            <person name="Kamat A."/>
            <person name="Kanga B."/>
            <person name="Kashin S."/>
            <person name="Khazanovich D."/>
            <person name="Kisner P."/>
            <person name="Lance K."/>
            <person name="Lara M."/>
            <person name="Lee W."/>
            <person name="Lennon N."/>
            <person name="Letendre F."/>
            <person name="LeVine R."/>
            <person name="Lipovsky A."/>
            <person name="Liu X."/>
            <person name="Liu J."/>
            <person name="Liu S."/>
            <person name="Lokyitsang T."/>
            <person name="Lokyitsang Y."/>
            <person name="Lubonja R."/>
            <person name="Lui A."/>
            <person name="MacDonald P."/>
            <person name="Magnisalis V."/>
            <person name="Maru K."/>
            <person name="Matthews C."/>
            <person name="McCusker W."/>
            <person name="McDonough S."/>
            <person name="Mehta T."/>
            <person name="Meldrim J."/>
            <person name="Meneus L."/>
            <person name="Mihai O."/>
            <person name="Mihalev A."/>
            <person name="Mihova T."/>
            <person name="Mittelman R."/>
            <person name="Mlenga V."/>
            <person name="Montmayeur A."/>
            <person name="Mulrain L."/>
            <person name="Navidi A."/>
            <person name="Naylor J."/>
            <person name="Negash T."/>
            <person name="Nguyen T."/>
            <person name="Nguyen N."/>
            <person name="Nicol R."/>
            <person name="Norbu C."/>
            <person name="Norbu N."/>
            <person name="Novod N."/>
            <person name="O'Neill B."/>
            <person name="Osman S."/>
            <person name="Markiewicz E."/>
            <person name="Oyono O.L."/>
            <person name="Patti C."/>
            <person name="Phunkhang P."/>
            <person name="Pierre F."/>
            <person name="Priest M."/>
            <person name="Raghuraman S."/>
            <person name="Rege F."/>
            <person name="Reyes R."/>
            <person name="Rise C."/>
            <person name="Rogov P."/>
            <person name="Ross K."/>
            <person name="Ryan E."/>
            <person name="Settipalli S."/>
            <person name="Shea T."/>
            <person name="Sherpa N."/>
            <person name="Shi L."/>
            <person name="Shih D."/>
            <person name="Sparrow T."/>
            <person name="Spaulding J."/>
            <person name="Stalker J."/>
            <person name="Stange-Thomann N."/>
            <person name="Stavropoulos S."/>
            <person name="Stone C."/>
            <person name="Strader C."/>
            <person name="Tesfaye S."/>
            <person name="Thomson T."/>
            <person name="Thoulutsang Y."/>
            <person name="Thoulutsang D."/>
            <person name="Topham K."/>
            <person name="Topping I."/>
            <person name="Tsamla T."/>
            <person name="Vassiliev H."/>
            <person name="Vo A."/>
            <person name="Wangchuk T."/>
            <person name="Wangdi T."/>
            <person name="Weiand M."/>
            <person name="Wilkinson J."/>
            <person name="Wilson A."/>
            <person name="Yadav S."/>
            <person name="Young G."/>
            <person name="Yu Q."/>
            <person name="Zembek L."/>
            <person name="Zhong D."/>
            <person name="Zimmer A."/>
            <person name="Zwirko Z."/>
            <person name="Jaffe D.B."/>
            <person name="Alvarez P."/>
            <person name="Brockman W."/>
            <person name="Butler J."/>
            <person name="Chin C."/>
            <person name="Gnerre S."/>
            <person name="Grabherr M."/>
            <person name="Kleber M."/>
            <person name="Mauceli E."/>
            <person name="MacCallum I."/>
        </authorList>
    </citation>
    <scope>NUCLEOTIDE SEQUENCE [LARGE SCALE GENOMIC DNA]</scope>
    <source>
        <strain evidence="10">Tucson 14024-0371.13</strain>
    </source>
</reference>
<feature type="compositionally biased region" description="Low complexity" evidence="7">
    <location>
        <begin position="124"/>
        <end position="135"/>
    </location>
</feature>
<feature type="region of interest" description="Disordered" evidence="7">
    <location>
        <begin position="119"/>
        <end position="201"/>
    </location>
</feature>
<keyword evidence="5" id="KW-0804">Transcription</keyword>
<evidence type="ECO:0000313" key="9">
    <source>
        <dbReference type="EMBL" id="KPU76672.1"/>
    </source>
</evidence>
<keyword evidence="10" id="KW-1185">Reference proteome</keyword>
<evidence type="ECO:0000256" key="4">
    <source>
        <dbReference type="ARBA" id="ARBA00023125"/>
    </source>
</evidence>
<evidence type="ECO:0000256" key="1">
    <source>
        <dbReference type="ARBA" id="ARBA00011764"/>
    </source>
</evidence>
<dbReference type="Pfam" id="PF13873">
    <property type="entry name" value="Myb_DNA-bind_5"/>
    <property type="match status" value="1"/>
</dbReference>
<feature type="domain" description="Myb/SANT-like DNA-binding" evidence="8">
    <location>
        <begin position="12"/>
        <end position="74"/>
    </location>
</feature>
<evidence type="ECO:0000256" key="3">
    <source>
        <dbReference type="ARBA" id="ARBA00023015"/>
    </source>
</evidence>
<dbReference type="AlphaFoldDB" id="A0A0P8Y549"/>
<dbReference type="OrthoDB" id="8053018at2759"/>
<dbReference type="KEGG" id="dan:6496205"/>
<feature type="compositionally biased region" description="Acidic residues" evidence="7">
    <location>
        <begin position="152"/>
        <end position="168"/>
    </location>
</feature>
<evidence type="ECO:0000259" key="8">
    <source>
        <dbReference type="Pfam" id="PF13873"/>
    </source>
</evidence>
<protein>
    <recommendedName>
        <fullName evidence="2">Regulatory protein zeste</fullName>
    </recommendedName>
</protein>
<comment type="subunit">
    <text evidence="1">Self-associates forming complexes of several hundred monomers.</text>
</comment>
<organism evidence="9 10">
    <name type="scientific">Drosophila ananassae</name>
    <name type="common">Fruit fly</name>
    <dbReference type="NCBI Taxonomy" id="7217"/>
    <lineage>
        <taxon>Eukaryota</taxon>
        <taxon>Metazoa</taxon>
        <taxon>Ecdysozoa</taxon>
        <taxon>Arthropoda</taxon>
        <taxon>Hexapoda</taxon>
        <taxon>Insecta</taxon>
        <taxon>Pterygota</taxon>
        <taxon>Neoptera</taxon>
        <taxon>Endopterygota</taxon>
        <taxon>Diptera</taxon>
        <taxon>Brachycera</taxon>
        <taxon>Muscomorpha</taxon>
        <taxon>Ephydroidea</taxon>
        <taxon>Drosophilidae</taxon>
        <taxon>Drosophila</taxon>
        <taxon>Sophophora</taxon>
    </lineage>
</organism>
<proteinExistence type="predicted"/>
<sequence>MGKHRNAAQDAVFVAFMERHPIIAKNYLKGDKQAAEEAWKRLSKELNNVGPPLKDTSQWKRVWKDWKSCITKKITNNRLEDSKVSGKWSLYQDTLTPLEDAVAVISDLYDMADTIVEARPNPRSSDMSNSSVSSSLRNIKKDQDDCPLTDKEDCEEEKEEEVDEEDCDNPISVRSLRPGRRTNTSTIQTTPKKRKRVHEDALSLEQDTAVPVLMDIAKELRDLSRQTRLNAQRSEANTQALLALGTQISDLMQQQLRERKRLNVIMEKFVLKMESAE</sequence>
<name>A0A0P8Y549_DROAN</name>
<evidence type="ECO:0000256" key="2">
    <source>
        <dbReference type="ARBA" id="ARBA00016807"/>
    </source>
</evidence>
<gene>
    <name evidence="9" type="primary">Dana\GF13363</name>
    <name evidence="9" type="synonym">dana_GLEANR_13378</name>
    <name evidence="9" type="ORF">GF13363</name>
</gene>
<feature type="compositionally biased region" description="Polar residues" evidence="7">
    <location>
        <begin position="181"/>
        <end position="190"/>
    </location>
</feature>
<evidence type="ECO:0000256" key="6">
    <source>
        <dbReference type="ARBA" id="ARBA00025466"/>
    </source>
</evidence>
<keyword evidence="4" id="KW-0238">DNA-binding</keyword>
<dbReference type="Proteomes" id="UP000007801">
    <property type="component" value="Unassembled WGS sequence"/>
</dbReference>
<dbReference type="GeneID" id="6496205"/>
<comment type="function">
    <text evidence="6">Involved in transvection phenomena (= synapsis-dependent gene expression), where the synaptic pairing of chromosomes carrying genes with which zeste interacts influences the expression of these genes. Zeste binds to DNA and stimulates transcription from a nearby promoter.</text>
</comment>
<evidence type="ECO:0000313" key="10">
    <source>
        <dbReference type="Proteomes" id="UP000007801"/>
    </source>
</evidence>
<dbReference type="GO" id="GO:0003677">
    <property type="term" value="F:DNA binding"/>
    <property type="evidence" value="ECO:0007669"/>
    <property type="project" value="UniProtKB-KW"/>
</dbReference>
<keyword evidence="3" id="KW-0805">Transcription regulation</keyword>
<evidence type="ECO:0000256" key="7">
    <source>
        <dbReference type="SAM" id="MobiDB-lite"/>
    </source>
</evidence>